<evidence type="ECO:0000313" key="1">
    <source>
        <dbReference type="EMBL" id="SSA36832.1"/>
    </source>
</evidence>
<evidence type="ECO:0008006" key="3">
    <source>
        <dbReference type="Google" id="ProtNLM"/>
    </source>
</evidence>
<dbReference type="AlphaFoldDB" id="A0A2Y9BV67"/>
<dbReference type="Proteomes" id="UP000250222">
    <property type="component" value="Unassembled WGS sequence"/>
</dbReference>
<proteinExistence type="predicted"/>
<dbReference type="Pfam" id="PF13830">
    <property type="entry name" value="DUF4192"/>
    <property type="match status" value="1"/>
</dbReference>
<accession>A0A2Y9BV67</accession>
<protein>
    <recommendedName>
        <fullName evidence="3">DUF4192 domain-containing protein</fullName>
    </recommendedName>
</protein>
<evidence type="ECO:0000313" key="2">
    <source>
        <dbReference type="Proteomes" id="UP000250222"/>
    </source>
</evidence>
<dbReference type="EMBL" id="UETB01000001">
    <property type="protein sequence ID" value="SSA36832.1"/>
    <property type="molecule type" value="Genomic_DNA"/>
</dbReference>
<gene>
    <name evidence="1" type="ORF">SAMN05216184_101486</name>
</gene>
<organism evidence="1 2">
    <name type="scientific">Georgenia satyanarayanai</name>
    <dbReference type="NCBI Taxonomy" id="860221"/>
    <lineage>
        <taxon>Bacteria</taxon>
        <taxon>Bacillati</taxon>
        <taxon>Actinomycetota</taxon>
        <taxon>Actinomycetes</taxon>
        <taxon>Micrococcales</taxon>
        <taxon>Bogoriellaceae</taxon>
        <taxon>Georgenia</taxon>
    </lineage>
</organism>
<reference evidence="1 2" key="1">
    <citation type="submission" date="2016-10" db="EMBL/GenBank/DDBJ databases">
        <authorList>
            <person name="Cai Z."/>
        </authorList>
    </citation>
    <scope>NUCLEOTIDE SEQUENCE [LARGE SCALE GENOMIC DNA]</scope>
    <source>
        <strain evidence="1 2">CGMCC 1.10826</strain>
    </source>
</reference>
<dbReference type="InterPro" id="IPR025447">
    <property type="entry name" value="DUF4192"/>
</dbReference>
<keyword evidence="2" id="KW-1185">Reference proteome</keyword>
<name>A0A2Y9BV67_9MICO</name>
<sequence>MCHGPMDTTTITISGPEDIVAYLPYRLGFRPRDSVVLLAMCGERNRLGLVTRADLADIGHPRVGPALLRDVSRLMEEEGAHDVFVVLYSDLPRGRLAADPLVRGAIEHLRTLTSWADPPGPWVVGAGTYGCWGTGKECAPADRDVAELDERPVVATLVLHGLALVPAREDLAVARTTDAERRRGATRAVREGRRRLSELRARSGGGAALPGAAFGLPRAAPAVDQREMVEWREEERRRWERLVALAVRGAVLPASELGLLAAALEDNTVRDSVLCSVVHPLSGRVLDRARTEEILDLAMLPGGPPPDQDRVEPAAAVLRALAACVPRRSGALALGLLAWIAWWCADGARADVLAQQALRARPGTRLAELVDQALAARLPPGWVRTAPDGPAAPSAPIR</sequence>